<gene>
    <name evidence="3" type="ORF">MYCGRDRAFT_107175</name>
</gene>
<feature type="compositionally biased region" description="Low complexity" evidence="1">
    <location>
        <begin position="218"/>
        <end position="234"/>
    </location>
</feature>
<sequence length="488" mass="50078">MHAAVEQNHELRDTILRFIDCMAAPHRIEVHDKRQKYLSSGSCCALWTFRSCPAAMLLGPVVCQVETTLQSPPSLAAANFCDAPSHAVLLKPQPRLKFRGATTALIRFPRHFVVRPRAGLHSSQVQRHIRIPTLEMPSIRSILLVGLPLAALCQELFDSRRAADVQRHGIVGAGRNAIERAVDMAGGELDSERYLGKRQDSNGTVAATVTVSDVVTATVSSSPTPDTTTSSSSSQETIISVPTTLVSVPITTEQPSGTTSTEAPSFSAAASSSELGSSSIAAPSSSAEPSSTPPVVDTTASEPAPETSSSPASQPSSTPASNSPSSSAVLPTTTAALPSRTTFAVINSAGSVVTSVPQVATVSDASGEGIVLTSPTPGGVYTNTKSGGDVAVVTYTPDGGTVSEVRYLTETLPNGSASIRTSYATVGAPASPTAGGSSNSGSGSDAPQLQSGAAISSTWYAAEAAVMLGAAVGVAAMMLWRLMAELNT</sequence>
<dbReference type="RefSeq" id="XP_003856261.1">
    <property type="nucleotide sequence ID" value="XM_003856213.1"/>
</dbReference>
<feature type="compositionally biased region" description="Polar residues" evidence="1">
    <location>
        <begin position="235"/>
        <end position="257"/>
    </location>
</feature>
<dbReference type="Proteomes" id="UP000008062">
    <property type="component" value="Chromosome 1"/>
</dbReference>
<reference evidence="3 4" key="1">
    <citation type="journal article" date="2011" name="PLoS Genet.">
        <title>Finished genome of the fungal wheat pathogen Mycosphaerella graminicola reveals dispensome structure, chromosome plasticity, and stealth pathogenesis.</title>
        <authorList>
            <person name="Goodwin S.B."/>
            <person name="Ben M'barek S."/>
            <person name="Dhillon B."/>
            <person name="Wittenberg A.H.J."/>
            <person name="Crane C.F."/>
            <person name="Hane J.K."/>
            <person name="Foster A.J."/>
            <person name="Van der Lee T.A.J."/>
            <person name="Grimwood J."/>
            <person name="Aerts A."/>
            <person name="Antoniw J."/>
            <person name="Bailey A."/>
            <person name="Bluhm B."/>
            <person name="Bowler J."/>
            <person name="Bristow J."/>
            <person name="van der Burgt A."/>
            <person name="Canto-Canche B."/>
            <person name="Churchill A.C.L."/>
            <person name="Conde-Ferraez L."/>
            <person name="Cools H.J."/>
            <person name="Coutinho P.M."/>
            <person name="Csukai M."/>
            <person name="Dehal P."/>
            <person name="De Wit P."/>
            <person name="Donzelli B."/>
            <person name="van de Geest H.C."/>
            <person name="van Ham R.C.H.J."/>
            <person name="Hammond-Kosack K.E."/>
            <person name="Henrissat B."/>
            <person name="Kilian A."/>
            <person name="Kobayashi A.K."/>
            <person name="Koopmann E."/>
            <person name="Kourmpetis Y."/>
            <person name="Kuzniar A."/>
            <person name="Lindquist E."/>
            <person name="Lombard V."/>
            <person name="Maliepaard C."/>
            <person name="Martins N."/>
            <person name="Mehrabi R."/>
            <person name="Nap J.P.H."/>
            <person name="Ponomarenko A."/>
            <person name="Rudd J.J."/>
            <person name="Salamov A."/>
            <person name="Schmutz J."/>
            <person name="Schouten H.J."/>
            <person name="Shapiro H."/>
            <person name="Stergiopoulos I."/>
            <person name="Torriani S.F.F."/>
            <person name="Tu H."/>
            <person name="de Vries R.P."/>
            <person name="Waalwijk C."/>
            <person name="Ware S.B."/>
            <person name="Wiebenga A."/>
            <person name="Zwiers L.-H."/>
            <person name="Oliver R.P."/>
            <person name="Grigoriev I.V."/>
            <person name="Kema G.H.J."/>
        </authorList>
    </citation>
    <scope>NUCLEOTIDE SEQUENCE [LARGE SCALE GENOMIC DNA]</scope>
    <source>
        <strain evidence="4">CBS 115943 / IPO323</strain>
    </source>
</reference>
<evidence type="ECO:0000256" key="1">
    <source>
        <dbReference type="SAM" id="MobiDB-lite"/>
    </source>
</evidence>
<evidence type="ECO:0000313" key="3">
    <source>
        <dbReference type="EMBL" id="EGP91237.1"/>
    </source>
</evidence>
<dbReference type="KEGG" id="ztr:MYCGRDRAFT_107175"/>
<keyword evidence="4" id="KW-1185">Reference proteome</keyword>
<feature type="region of interest" description="Disordered" evidence="1">
    <location>
        <begin position="429"/>
        <end position="448"/>
    </location>
</feature>
<dbReference type="GeneID" id="13394666"/>
<proteinExistence type="predicted"/>
<dbReference type="InParanoid" id="F9WY14"/>
<feature type="compositionally biased region" description="Low complexity" evidence="1">
    <location>
        <begin position="429"/>
        <end position="447"/>
    </location>
</feature>
<feature type="transmembrane region" description="Helical" evidence="2">
    <location>
        <begin position="459"/>
        <end position="480"/>
    </location>
</feature>
<keyword evidence="2" id="KW-0472">Membrane</keyword>
<feature type="region of interest" description="Disordered" evidence="1">
    <location>
        <begin position="218"/>
        <end position="331"/>
    </location>
</feature>
<organism evidence="3 4">
    <name type="scientific">Zymoseptoria tritici (strain CBS 115943 / IPO323)</name>
    <name type="common">Speckled leaf blotch fungus</name>
    <name type="synonym">Septoria tritici</name>
    <dbReference type="NCBI Taxonomy" id="336722"/>
    <lineage>
        <taxon>Eukaryota</taxon>
        <taxon>Fungi</taxon>
        <taxon>Dikarya</taxon>
        <taxon>Ascomycota</taxon>
        <taxon>Pezizomycotina</taxon>
        <taxon>Dothideomycetes</taxon>
        <taxon>Dothideomycetidae</taxon>
        <taxon>Mycosphaerellales</taxon>
        <taxon>Mycosphaerellaceae</taxon>
        <taxon>Zymoseptoria</taxon>
    </lineage>
</organism>
<keyword evidence="2" id="KW-1133">Transmembrane helix</keyword>
<dbReference type="EMBL" id="CM001196">
    <property type="protein sequence ID" value="EGP91237.1"/>
    <property type="molecule type" value="Genomic_DNA"/>
</dbReference>
<accession>F9WY14</accession>
<evidence type="ECO:0000256" key="2">
    <source>
        <dbReference type="SAM" id="Phobius"/>
    </source>
</evidence>
<dbReference type="AlphaFoldDB" id="F9WY14"/>
<dbReference type="eggNOG" id="ENOG502SURR">
    <property type="taxonomic scope" value="Eukaryota"/>
</dbReference>
<protein>
    <submittedName>
        <fullName evidence="3">Ca2+-modulated nonselective cation channel polycystin</fullName>
    </submittedName>
</protein>
<feature type="compositionally biased region" description="Low complexity" evidence="1">
    <location>
        <begin position="258"/>
        <end position="328"/>
    </location>
</feature>
<name>F9WY14_ZYMTI</name>
<evidence type="ECO:0000313" key="4">
    <source>
        <dbReference type="Proteomes" id="UP000008062"/>
    </source>
</evidence>
<keyword evidence="2" id="KW-0812">Transmembrane</keyword>
<dbReference type="OrthoDB" id="5427732at2759"/>
<dbReference type="HOGENOM" id="CLU_559227_0_0_1"/>
<dbReference type="OMA" id="RDDAHEN"/>